<dbReference type="PANTHER" id="PTHR42918">
    <property type="entry name" value="LYSYL-TRNA SYNTHETASE"/>
    <property type="match status" value="1"/>
</dbReference>
<dbReference type="GO" id="GO:0000049">
    <property type="term" value="F:tRNA binding"/>
    <property type="evidence" value="ECO:0007669"/>
    <property type="project" value="TreeGrafter"/>
</dbReference>
<feature type="region of interest" description="Disordered" evidence="6">
    <location>
        <begin position="170"/>
        <end position="196"/>
    </location>
</feature>
<dbReference type="Pfam" id="PF01336">
    <property type="entry name" value="tRNA_anti-codon"/>
    <property type="match status" value="1"/>
</dbReference>
<dbReference type="InterPro" id="IPR004365">
    <property type="entry name" value="NA-bd_OB_tRNA"/>
</dbReference>
<dbReference type="GO" id="GO:0070154">
    <property type="term" value="P:mitochondrial lysyl-tRNA aminoacylation"/>
    <property type="evidence" value="ECO:0007669"/>
    <property type="project" value="TreeGrafter"/>
</dbReference>
<feature type="region of interest" description="Disordered" evidence="6">
    <location>
        <begin position="81"/>
        <end position="127"/>
    </location>
</feature>
<dbReference type="eggNOG" id="KOG1885">
    <property type="taxonomic scope" value="Eukaryota"/>
</dbReference>
<dbReference type="Proteomes" id="UP000016923">
    <property type="component" value="Unassembled WGS sequence"/>
</dbReference>
<dbReference type="GO" id="GO:0005524">
    <property type="term" value="F:ATP binding"/>
    <property type="evidence" value="ECO:0007669"/>
    <property type="project" value="UniProtKB-KW"/>
</dbReference>
<keyword evidence="9" id="KW-1185">Reference proteome</keyword>
<protein>
    <recommendedName>
        <fullName evidence="5">Lysyl-tRNA synthetase</fullName>
    </recommendedName>
</protein>
<name>S3C7V0_OPHP1</name>
<dbReference type="PRINTS" id="PR00982">
    <property type="entry name" value="TRNASYNTHLYS"/>
</dbReference>
<evidence type="ECO:0000256" key="3">
    <source>
        <dbReference type="ARBA" id="ARBA00022840"/>
    </source>
</evidence>
<dbReference type="PROSITE" id="PS50862">
    <property type="entry name" value="AA_TRNA_LIGASE_II"/>
    <property type="match status" value="1"/>
</dbReference>
<dbReference type="STRING" id="1262450.S3C7V0"/>
<dbReference type="SUPFAM" id="SSF50249">
    <property type="entry name" value="Nucleic acid-binding proteins"/>
    <property type="match status" value="1"/>
</dbReference>
<dbReference type="OrthoDB" id="21243at2759"/>
<organism evidence="8 9">
    <name type="scientific">Ophiostoma piceae (strain UAMH 11346)</name>
    <name type="common">Sap stain fungus</name>
    <dbReference type="NCBI Taxonomy" id="1262450"/>
    <lineage>
        <taxon>Eukaryota</taxon>
        <taxon>Fungi</taxon>
        <taxon>Dikarya</taxon>
        <taxon>Ascomycota</taxon>
        <taxon>Pezizomycotina</taxon>
        <taxon>Sordariomycetes</taxon>
        <taxon>Sordariomycetidae</taxon>
        <taxon>Ophiostomatales</taxon>
        <taxon>Ophiostomataceae</taxon>
        <taxon>Ophiostoma</taxon>
    </lineage>
</organism>
<evidence type="ECO:0000256" key="5">
    <source>
        <dbReference type="ARBA" id="ARBA00030563"/>
    </source>
</evidence>
<dbReference type="PANTHER" id="PTHR42918:SF5">
    <property type="entry name" value="LYSINE--TRNA LIGASE, MITOCHONDRIAL"/>
    <property type="match status" value="1"/>
</dbReference>
<evidence type="ECO:0000256" key="4">
    <source>
        <dbReference type="ARBA" id="ARBA00023146"/>
    </source>
</evidence>
<gene>
    <name evidence="8" type="ORF">F503_07375</name>
</gene>
<evidence type="ECO:0000259" key="7">
    <source>
        <dbReference type="PROSITE" id="PS50862"/>
    </source>
</evidence>
<dbReference type="AlphaFoldDB" id="S3C7V0"/>
<dbReference type="OMA" id="MKWGMPP"/>
<feature type="compositionally biased region" description="Basic and acidic residues" evidence="6">
    <location>
        <begin position="86"/>
        <end position="98"/>
    </location>
</feature>
<accession>S3C7V0</accession>
<dbReference type="Pfam" id="PF00152">
    <property type="entry name" value="tRNA-synt_2"/>
    <property type="match status" value="1"/>
</dbReference>
<sequence>MSAPSTALPGLVFLRPYAVLRPSRVATLSTARAVSTVSTTARSAAYSNFYLAACRSVPSLRSAPVSRAAAASKIALGRRFQSSETSAKDSTGRTEKAGRTKSKKKEQAAAVNGESRNSSDDAVSEDRSLTTLRIKELSEAGALNYPRYQLAVDDEDCRLSVPEFRARFESITKPSDGEPEASAASESGLGTERAVPQHPRVEIAGRVLSVRRMGSKLAFVRLLDEGQQVQVMCNLRKFGSDFIEPHDAKHGITLVSVAEFKNAMRVLSRGDHVSFTGYAMRTPTGELTLDADSMPRMYTPTLAPLPARLSDGDTRALRRHLDLLVNAEVASTLRLRSQIMREMRAFFESQRFVEVQTPILADLAGGAAARPFVTTHGEAAAGDPSQTRNLSMRIAPELWLKRLVVGGLDRVFEIGPSFRNEGIDATHNPEFTMCEFYAAYWTLPKLMYQTELLLTQLARSAIKFRRQQGSQLPTDSYISPEKVSASVNRIAAGPPFLLLEFIPALEEALGFALPDLSAPDAYDQLRQLLAANGHAAEAGAKEVGDADGGRLAKLLDRLAGTHLEPRSVTDPHGRPFGPLFIIHHPACMSPLAKCFVCPRTGQTVAARAELFVDGRELANMYEEENDPAEQRRKMQLQAQEQANDNSVDENYIAALESGLPPTGGWGCGIERLVMLLSGAPRISDCLSFGTLQHVVAMKK</sequence>
<dbReference type="Gene3D" id="3.30.930.10">
    <property type="entry name" value="Bira Bifunctional Protein, Domain 2"/>
    <property type="match status" value="1"/>
</dbReference>
<dbReference type="HOGENOM" id="CLU_008255_6_0_1"/>
<dbReference type="VEuPathDB" id="FungiDB:F503_07375"/>
<reference evidence="8 9" key="1">
    <citation type="journal article" date="2013" name="BMC Genomics">
        <title>The genome and transcriptome of the pine saprophyte Ophiostoma piceae, and a comparison with the bark beetle-associated pine pathogen Grosmannia clavigera.</title>
        <authorList>
            <person name="Haridas S."/>
            <person name="Wang Y."/>
            <person name="Lim L."/>
            <person name="Massoumi Alamouti S."/>
            <person name="Jackman S."/>
            <person name="Docking R."/>
            <person name="Robertson G."/>
            <person name="Birol I."/>
            <person name="Bohlmann J."/>
            <person name="Breuil C."/>
        </authorList>
    </citation>
    <scope>NUCLEOTIDE SEQUENCE [LARGE SCALE GENOMIC DNA]</scope>
    <source>
        <strain evidence="8 9">UAMH 11346</strain>
    </source>
</reference>
<dbReference type="GO" id="GO:0004824">
    <property type="term" value="F:lysine-tRNA ligase activity"/>
    <property type="evidence" value="ECO:0007669"/>
    <property type="project" value="InterPro"/>
</dbReference>
<dbReference type="InterPro" id="IPR006195">
    <property type="entry name" value="aa-tRNA-synth_II"/>
</dbReference>
<keyword evidence="2" id="KW-0547">Nucleotide-binding</keyword>
<dbReference type="InterPro" id="IPR045864">
    <property type="entry name" value="aa-tRNA-synth_II/BPL/LPL"/>
</dbReference>
<keyword evidence="3" id="KW-0067">ATP-binding</keyword>
<dbReference type="InterPro" id="IPR004364">
    <property type="entry name" value="Aa-tRNA-synt_II"/>
</dbReference>
<evidence type="ECO:0000313" key="9">
    <source>
        <dbReference type="Proteomes" id="UP000016923"/>
    </source>
</evidence>
<dbReference type="InterPro" id="IPR018149">
    <property type="entry name" value="Lys-tRNA-synth_II_C"/>
</dbReference>
<keyword evidence="4 8" id="KW-0030">Aminoacyl-tRNA synthetase</keyword>
<feature type="domain" description="Aminoacyl-transfer RNA synthetases class-II family profile" evidence="7">
    <location>
        <begin position="333"/>
        <end position="684"/>
    </location>
</feature>
<evidence type="ECO:0000256" key="1">
    <source>
        <dbReference type="ARBA" id="ARBA00022598"/>
    </source>
</evidence>
<dbReference type="EMBL" id="KE148147">
    <property type="protein sequence ID" value="EPE09599.1"/>
    <property type="molecule type" value="Genomic_DNA"/>
</dbReference>
<dbReference type="Gene3D" id="2.40.50.140">
    <property type="entry name" value="Nucleic acid-binding proteins"/>
    <property type="match status" value="1"/>
</dbReference>
<dbReference type="SUPFAM" id="SSF55681">
    <property type="entry name" value="Class II aaRS and biotin synthetases"/>
    <property type="match status" value="1"/>
</dbReference>
<evidence type="ECO:0000313" key="8">
    <source>
        <dbReference type="EMBL" id="EPE09599.1"/>
    </source>
</evidence>
<dbReference type="InterPro" id="IPR012340">
    <property type="entry name" value="NA-bd_OB-fold"/>
</dbReference>
<proteinExistence type="predicted"/>
<dbReference type="CDD" id="cd04322">
    <property type="entry name" value="LysRS_N"/>
    <property type="match status" value="1"/>
</dbReference>
<dbReference type="GO" id="GO:0005739">
    <property type="term" value="C:mitochondrion"/>
    <property type="evidence" value="ECO:0007669"/>
    <property type="project" value="TreeGrafter"/>
</dbReference>
<keyword evidence="1" id="KW-0436">Ligase</keyword>
<evidence type="ECO:0000256" key="6">
    <source>
        <dbReference type="SAM" id="MobiDB-lite"/>
    </source>
</evidence>
<evidence type="ECO:0000256" key="2">
    <source>
        <dbReference type="ARBA" id="ARBA00022741"/>
    </source>
</evidence>
<dbReference type="InterPro" id="IPR044136">
    <property type="entry name" value="Lys-tRNA-ligase_II_N"/>
</dbReference>